<reference evidence="4" key="1">
    <citation type="journal article" date="2020" name="bioRxiv">
        <title>Chromosome-level reference genome of the European wasp spider Argiope bruennichi: a resource for studies on range expansion and evolutionary adaptation.</title>
        <authorList>
            <person name="Sheffer M.M."/>
            <person name="Hoppe A."/>
            <person name="Krehenwinkel H."/>
            <person name="Uhl G."/>
            <person name="Kuss A.W."/>
            <person name="Jensen L."/>
            <person name="Jensen C."/>
            <person name="Gillespie R.G."/>
            <person name="Hoff K.J."/>
            <person name="Prost S."/>
        </authorList>
    </citation>
    <scope>NUCLEOTIDE SEQUENCE</scope>
</reference>
<keyword evidence="2" id="KW-1133">Transmembrane helix</keyword>
<evidence type="ECO:0000256" key="3">
    <source>
        <dbReference type="SAM" id="SignalP"/>
    </source>
</evidence>
<feature type="compositionally biased region" description="Basic and acidic residues" evidence="1">
    <location>
        <begin position="429"/>
        <end position="443"/>
    </location>
</feature>
<evidence type="ECO:0000256" key="1">
    <source>
        <dbReference type="SAM" id="MobiDB-lite"/>
    </source>
</evidence>
<feature type="signal peptide" evidence="3">
    <location>
        <begin position="1"/>
        <end position="25"/>
    </location>
</feature>
<keyword evidence="3" id="KW-0732">Signal</keyword>
<gene>
    <name evidence="4" type="ORF">HNY73_013167</name>
</gene>
<dbReference type="Proteomes" id="UP000807504">
    <property type="component" value="Unassembled WGS sequence"/>
</dbReference>
<feature type="transmembrane region" description="Helical" evidence="2">
    <location>
        <begin position="477"/>
        <end position="500"/>
    </location>
</feature>
<organism evidence="4 5">
    <name type="scientific">Argiope bruennichi</name>
    <name type="common">Wasp spider</name>
    <name type="synonym">Aranea bruennichi</name>
    <dbReference type="NCBI Taxonomy" id="94029"/>
    <lineage>
        <taxon>Eukaryota</taxon>
        <taxon>Metazoa</taxon>
        <taxon>Ecdysozoa</taxon>
        <taxon>Arthropoda</taxon>
        <taxon>Chelicerata</taxon>
        <taxon>Arachnida</taxon>
        <taxon>Araneae</taxon>
        <taxon>Araneomorphae</taxon>
        <taxon>Entelegynae</taxon>
        <taxon>Araneoidea</taxon>
        <taxon>Araneidae</taxon>
        <taxon>Argiope</taxon>
    </lineage>
</organism>
<evidence type="ECO:0000313" key="4">
    <source>
        <dbReference type="EMBL" id="KAF8782937.1"/>
    </source>
</evidence>
<feature type="chain" id="PRO_5035888595" evidence="3">
    <location>
        <begin position="26"/>
        <end position="807"/>
    </location>
</feature>
<proteinExistence type="predicted"/>
<evidence type="ECO:0000256" key="2">
    <source>
        <dbReference type="SAM" id="Phobius"/>
    </source>
</evidence>
<feature type="region of interest" description="Disordered" evidence="1">
    <location>
        <begin position="702"/>
        <end position="745"/>
    </location>
</feature>
<protein>
    <submittedName>
        <fullName evidence="4">Uncharacterized protein</fullName>
    </submittedName>
</protein>
<feature type="region of interest" description="Disordered" evidence="1">
    <location>
        <begin position="414"/>
        <end position="443"/>
    </location>
</feature>
<name>A0A8T0EZA9_ARGBR</name>
<dbReference type="AlphaFoldDB" id="A0A8T0EZA9"/>
<feature type="compositionally biased region" description="Basic and acidic residues" evidence="1">
    <location>
        <begin position="709"/>
        <end position="732"/>
    </location>
</feature>
<dbReference type="EMBL" id="JABXBU010001863">
    <property type="protein sequence ID" value="KAF8782937.1"/>
    <property type="molecule type" value="Genomic_DNA"/>
</dbReference>
<evidence type="ECO:0000313" key="5">
    <source>
        <dbReference type="Proteomes" id="UP000807504"/>
    </source>
</evidence>
<reference evidence="4" key="2">
    <citation type="submission" date="2020-06" db="EMBL/GenBank/DDBJ databases">
        <authorList>
            <person name="Sheffer M."/>
        </authorList>
    </citation>
    <scope>NUCLEOTIDE SEQUENCE</scope>
</reference>
<sequence>MGEILIRYALIVALLTLCEITNVVSIENKPNTFADLVQIVLGRIDGESYPQSKKIQNQSDQPISNKEANMSIKINQNLKNYRDLGISVEVEEGTVFIPNVLRTEITTEANINHLTKEQNISQANQSKPYGTQVSFSHIGKQNIFGSSQIFSKIYSLILEDFHSSTLRPHNKNIEILTKEKVYKSNDLNDSIGIDFLSKALSNNQRRVSDSLRRFLYDHQKLISGSDKIKTQITMPEYLKFNPDQTKQPADEPVKQLLKSRDKIIRFTKEYDLKKKQLKTYNNVNNSSHHISAMHKREKLKFKNGLKSLRRKFHVNHHHYRKRKLFNNKRKIQGNWPTARIFHHGLKESHYKSHKKHKKGAGYKKTLEFLLPSNSDNLTSFENFEFLEHFSKSLSSLDSKAENLKRTLNEKLNSTESVKESATELSESSNQKDKNISESENERSINADESDYPVTFINYSSRRSNKDKRDAIFKNFKVWILFIEAIVSISTAGTLLVFIYCRVRHHLRKLKTATANRDEQQYRWKLMNPVFKNCKEINESSFKKENGNYRKLIELSNENVVEFLTNTTAKIDTKTKNLTKSDLEFHGENTTESDLIQLKSPLKSKVNAMKYENFSKKFFNKKNEDFNNIRHPKYSGKSKVLDYIPYKINSNTKYFSEESKQYETGKQKMNLSSLQLLNFDSESSSVESKELLDLEIKPERENDLLFSENGNKEKVDDSSIQKRSELSRNHMNEEENNPACLSSGTDKRMPFNDLKSQDTQLLIWNRSYVIEEQKEDQNSVRPNHNHSKIIKKIYKEWKSKIPCFQKTV</sequence>
<keyword evidence="5" id="KW-1185">Reference proteome</keyword>
<keyword evidence="2" id="KW-0472">Membrane</keyword>
<accession>A0A8T0EZA9</accession>
<keyword evidence="2" id="KW-0812">Transmembrane</keyword>
<comment type="caution">
    <text evidence="4">The sequence shown here is derived from an EMBL/GenBank/DDBJ whole genome shotgun (WGS) entry which is preliminary data.</text>
</comment>